<dbReference type="PANTHER" id="PTHR10954:SF23">
    <property type="entry name" value="RIBONUCLEASE"/>
    <property type="match status" value="1"/>
</dbReference>
<reference evidence="15" key="1">
    <citation type="submission" date="2021-01" db="EMBL/GenBank/DDBJ databases">
        <authorList>
            <person name="Corre E."/>
            <person name="Pelletier E."/>
            <person name="Niang G."/>
            <person name="Scheremetjew M."/>
            <person name="Finn R."/>
            <person name="Kale V."/>
            <person name="Holt S."/>
            <person name="Cochrane G."/>
            <person name="Meng A."/>
            <person name="Brown T."/>
            <person name="Cohen L."/>
        </authorList>
    </citation>
    <scope>NUCLEOTIDE SEQUENCE</scope>
    <source>
        <strain evidence="15">CCMP1594</strain>
    </source>
</reference>
<dbReference type="Gene3D" id="3.30.420.10">
    <property type="entry name" value="Ribonuclease H-like superfamily/Ribonuclease H"/>
    <property type="match status" value="1"/>
</dbReference>
<comment type="function">
    <text evidence="3 13">Endonuclease that specifically degrades the RNA of RNA-DNA hybrids.</text>
</comment>
<name>A0A7S4FFY5_9EUGL</name>
<keyword evidence="8 12" id="KW-0479">Metal-binding</keyword>
<comment type="cofactor">
    <cofactor evidence="2">
        <name>Mg(2+)</name>
        <dbReference type="ChEBI" id="CHEBI:18420"/>
    </cofactor>
</comment>
<dbReference type="PROSITE" id="PS51975">
    <property type="entry name" value="RNASE_H_2"/>
    <property type="match status" value="1"/>
</dbReference>
<feature type="binding site" evidence="12">
    <location>
        <position position="291"/>
    </location>
    <ligand>
        <name>a divalent metal cation</name>
        <dbReference type="ChEBI" id="CHEBI:60240"/>
    </ligand>
</feature>
<evidence type="ECO:0000256" key="9">
    <source>
        <dbReference type="ARBA" id="ARBA00022759"/>
    </source>
</evidence>
<dbReference type="InterPro" id="IPR001352">
    <property type="entry name" value="RNase_HII/HIII"/>
</dbReference>
<dbReference type="CDD" id="cd07182">
    <property type="entry name" value="RNase_HII_bacteria_HII_like"/>
    <property type="match status" value="1"/>
</dbReference>
<dbReference type="InterPro" id="IPR012337">
    <property type="entry name" value="RNaseH-like_sf"/>
</dbReference>
<dbReference type="GO" id="GO:0032299">
    <property type="term" value="C:ribonuclease H2 complex"/>
    <property type="evidence" value="ECO:0007669"/>
    <property type="project" value="TreeGrafter"/>
</dbReference>
<evidence type="ECO:0000256" key="3">
    <source>
        <dbReference type="ARBA" id="ARBA00004065"/>
    </source>
</evidence>
<comment type="cofactor">
    <cofactor evidence="12">
        <name>Mn(2+)</name>
        <dbReference type="ChEBI" id="CHEBI:29035"/>
    </cofactor>
    <cofactor evidence="12">
        <name>Mg(2+)</name>
        <dbReference type="ChEBI" id="CHEBI:18420"/>
    </cofactor>
    <text evidence="12">Manganese or magnesium. Binds 1 divalent metal ion per monomer in the absence of substrate. May bind a second metal ion after substrate binding.</text>
</comment>
<evidence type="ECO:0000256" key="10">
    <source>
        <dbReference type="ARBA" id="ARBA00022801"/>
    </source>
</evidence>
<dbReference type="AlphaFoldDB" id="A0A7S4FFY5"/>
<evidence type="ECO:0000256" key="7">
    <source>
        <dbReference type="ARBA" id="ARBA00022722"/>
    </source>
</evidence>
<protein>
    <recommendedName>
        <fullName evidence="13">Ribonuclease</fullName>
        <ecNumber evidence="13">3.1.26.4</ecNumber>
    </recommendedName>
</protein>
<evidence type="ECO:0000256" key="4">
    <source>
        <dbReference type="ARBA" id="ARBA00004496"/>
    </source>
</evidence>
<evidence type="ECO:0000256" key="1">
    <source>
        <dbReference type="ARBA" id="ARBA00000077"/>
    </source>
</evidence>
<organism evidence="15">
    <name type="scientific">Eutreptiella gymnastica</name>
    <dbReference type="NCBI Taxonomy" id="73025"/>
    <lineage>
        <taxon>Eukaryota</taxon>
        <taxon>Discoba</taxon>
        <taxon>Euglenozoa</taxon>
        <taxon>Euglenida</taxon>
        <taxon>Spirocuta</taxon>
        <taxon>Euglenophyceae</taxon>
        <taxon>Eutreptiales</taxon>
        <taxon>Eutreptiaceae</taxon>
        <taxon>Eutreptiella</taxon>
    </lineage>
</organism>
<dbReference type="FunFam" id="3.30.420.10:FF:000006">
    <property type="entry name" value="Ribonuclease HII"/>
    <property type="match status" value="1"/>
</dbReference>
<comment type="catalytic activity">
    <reaction evidence="1 12 13">
        <text>Endonucleolytic cleavage to 5'-phosphomonoester.</text>
        <dbReference type="EC" id="3.1.26.4"/>
    </reaction>
</comment>
<evidence type="ECO:0000256" key="13">
    <source>
        <dbReference type="RuleBase" id="RU003515"/>
    </source>
</evidence>
<dbReference type="NCBIfam" id="NF000595">
    <property type="entry name" value="PRK00015.1-3"/>
    <property type="match status" value="1"/>
</dbReference>
<keyword evidence="7 12" id="KW-0540">Nuclease</keyword>
<evidence type="ECO:0000256" key="2">
    <source>
        <dbReference type="ARBA" id="ARBA00001946"/>
    </source>
</evidence>
<keyword evidence="9 12" id="KW-0255">Endonuclease</keyword>
<dbReference type="Pfam" id="PF01351">
    <property type="entry name" value="RNase_HII"/>
    <property type="match status" value="1"/>
</dbReference>
<evidence type="ECO:0000256" key="12">
    <source>
        <dbReference type="PROSITE-ProRule" id="PRU01319"/>
    </source>
</evidence>
<accession>A0A7S4FFY5</accession>
<feature type="domain" description="RNase H type-2" evidence="14">
    <location>
        <begin position="285"/>
        <end position="479"/>
    </location>
</feature>
<dbReference type="GO" id="GO:0003723">
    <property type="term" value="F:RNA binding"/>
    <property type="evidence" value="ECO:0007669"/>
    <property type="project" value="UniProtKB-UniRule"/>
</dbReference>
<proteinExistence type="inferred from homology"/>
<dbReference type="InterPro" id="IPR036397">
    <property type="entry name" value="RNaseH_sf"/>
</dbReference>
<comment type="subcellular location">
    <subcellularLocation>
        <location evidence="4">Cytoplasm</location>
    </subcellularLocation>
</comment>
<comment type="similarity">
    <text evidence="5 13">Belongs to the RNase HII family.</text>
</comment>
<gene>
    <name evidence="15" type="ORF">EGYM00163_LOCUS3372</name>
</gene>
<dbReference type="EC" id="3.1.26.4" evidence="13"/>
<dbReference type="GO" id="GO:0046872">
    <property type="term" value="F:metal ion binding"/>
    <property type="evidence" value="ECO:0007669"/>
    <property type="project" value="UniProtKB-KW"/>
</dbReference>
<evidence type="ECO:0000313" key="15">
    <source>
        <dbReference type="EMBL" id="CAE0792256.1"/>
    </source>
</evidence>
<evidence type="ECO:0000256" key="6">
    <source>
        <dbReference type="ARBA" id="ARBA00022490"/>
    </source>
</evidence>
<keyword evidence="10 12" id="KW-0378">Hydrolase</keyword>
<evidence type="ECO:0000256" key="8">
    <source>
        <dbReference type="ARBA" id="ARBA00022723"/>
    </source>
</evidence>
<dbReference type="GO" id="GO:0006298">
    <property type="term" value="P:mismatch repair"/>
    <property type="evidence" value="ECO:0007669"/>
    <property type="project" value="TreeGrafter"/>
</dbReference>
<dbReference type="GO" id="GO:0004523">
    <property type="term" value="F:RNA-DNA hybrid ribonuclease activity"/>
    <property type="evidence" value="ECO:0007669"/>
    <property type="project" value="UniProtKB-UniRule"/>
</dbReference>
<dbReference type="InterPro" id="IPR022898">
    <property type="entry name" value="RNase_HII"/>
</dbReference>
<evidence type="ECO:0000256" key="11">
    <source>
        <dbReference type="ARBA" id="ARBA00023211"/>
    </source>
</evidence>
<feature type="binding site" evidence="12">
    <location>
        <position position="385"/>
    </location>
    <ligand>
        <name>a divalent metal cation</name>
        <dbReference type="ChEBI" id="CHEBI:60240"/>
    </ligand>
</feature>
<keyword evidence="6" id="KW-0963">Cytoplasm</keyword>
<dbReference type="GO" id="GO:0043137">
    <property type="term" value="P:DNA replication, removal of RNA primer"/>
    <property type="evidence" value="ECO:0007669"/>
    <property type="project" value="TreeGrafter"/>
</dbReference>
<dbReference type="SUPFAM" id="SSF53098">
    <property type="entry name" value="Ribonuclease H-like"/>
    <property type="match status" value="1"/>
</dbReference>
<feature type="binding site" evidence="12">
    <location>
        <position position="292"/>
    </location>
    <ligand>
        <name>a divalent metal cation</name>
        <dbReference type="ChEBI" id="CHEBI:60240"/>
    </ligand>
</feature>
<dbReference type="HAMAP" id="MF_00052_B">
    <property type="entry name" value="RNase_HII_B"/>
    <property type="match status" value="1"/>
</dbReference>
<keyword evidence="11" id="KW-0464">Manganese</keyword>
<dbReference type="GO" id="GO:0005737">
    <property type="term" value="C:cytoplasm"/>
    <property type="evidence" value="ECO:0007669"/>
    <property type="project" value="UniProtKB-SubCell"/>
</dbReference>
<dbReference type="PANTHER" id="PTHR10954">
    <property type="entry name" value="RIBONUCLEASE H2 SUBUNIT A"/>
    <property type="match status" value="1"/>
</dbReference>
<dbReference type="EMBL" id="HBJA01010716">
    <property type="protein sequence ID" value="CAE0792256.1"/>
    <property type="molecule type" value="Transcribed_RNA"/>
</dbReference>
<sequence length="481" mass="51763">MIANDCDFALCTKPCDRVHSAPSLLCSAQAGVRTFVVTVMAVSAIMLAGATRISSIPGALRKCGSAYLTSGWAQRAGASLTGRTMRSDALPLSQRSIFVLRPSSTAPQLPSANRGPMGRQTLVQTCEASSASPVPCIVHGRSTWPALPKASRAFHHADFWAAGFGLSIGLMMLSAVCCLRSYFSSLKEVVAGVLHKKSYVAMGAIAPAQVQWTQFASATLGRTAQGPRNAPLFPVPRLVRQGHTGPLLAARRQSIGPDPKPKGRRKVSASLSRDFEWSLTPAGCVQLAGVDEAGRGPLAGPVVAAACVIPKDAQVMGIVDSKKITTERRREEVYEALTTHPQVVWNAAIVDVQTIEDTNILSAALLAMDDALEGLPCDPEFVLVDGNQIPPRLKERGSYRSVVKGDSSCFSVAAASVIAKVTRDRLMHEYDAQYPEYNFAQHKGYPTAEHMDAIKKHGPCPIHRMTFKPLKEWFPSPRPRD</sequence>
<evidence type="ECO:0000256" key="5">
    <source>
        <dbReference type="ARBA" id="ARBA00007383"/>
    </source>
</evidence>
<evidence type="ECO:0000259" key="14">
    <source>
        <dbReference type="PROSITE" id="PS51975"/>
    </source>
</evidence>
<dbReference type="InterPro" id="IPR024567">
    <property type="entry name" value="RNase_HII/HIII_dom"/>
</dbReference>